<dbReference type="GO" id="GO:0051989">
    <property type="term" value="F:coproporphyrinogen dehydrogenase activity"/>
    <property type="evidence" value="ECO:0007669"/>
    <property type="project" value="UniProtKB-EC"/>
</dbReference>
<sequence>MWPYHPELLEQPVPRYTSFPTAAEFEAIDAGDYSTAIESTSGDVSLYVHIPFCEKICHYCGCNTGAAGRRHRLESYLEALHREIETVSRLLPSDSQVRRIAFGGGSPNALAPTDFVRLVDDLIIRFGISDPVFSIELDPRTMSREWAEVIRALEIDRASLGVQTFAPHCQEAIGRVQSETLIAETTDLLRNAGVTSLNFDLMYGLPQQSNDDLSESLQRAVAFGADRIALFGYAHMPHVVPRQRAVDARFMPDRAARFGMAQIGFSFLCSNGFSAIGFDHFARSENDPLAIAAQAGTLRRNFQGFTDDNARALIGLGASAISSFETLLAQNEKNSGRYRMLASDGRLATVRGRSRSTDDRTRGQVIEQLLCSGKAQISSETEAQAMPFLMPFLERGLACCEEGVISITPQGLPYSRAIAALFDPYRDHPPGRFSSAV</sequence>
<evidence type="ECO:0000256" key="15">
    <source>
        <dbReference type="PIRSR" id="PIRSR000167-1"/>
    </source>
</evidence>
<reference evidence="18 19" key="1">
    <citation type="submission" date="2014-04" db="EMBL/GenBank/DDBJ databases">
        <title>A comprehensive comparison of genomes of Erythrobacter spp. strains.</title>
        <authorList>
            <person name="Zheng Q."/>
        </authorList>
    </citation>
    <scope>NUCLEOTIDE SEQUENCE [LARGE SCALE GENOMIC DNA]</scope>
    <source>
        <strain evidence="18 19">DSM 6997</strain>
    </source>
</reference>
<evidence type="ECO:0000256" key="11">
    <source>
        <dbReference type="ARBA" id="ARBA00023014"/>
    </source>
</evidence>
<dbReference type="PANTHER" id="PTHR13932:SF6">
    <property type="entry name" value="OXYGEN-INDEPENDENT COPROPORPHYRINOGEN III OXIDASE"/>
    <property type="match status" value="1"/>
</dbReference>
<feature type="binding site" evidence="15">
    <location>
        <position position="47"/>
    </location>
    <ligand>
        <name>S-adenosyl-L-methionine</name>
        <dbReference type="ChEBI" id="CHEBI:59789"/>
        <label>1</label>
    </ligand>
</feature>
<evidence type="ECO:0000313" key="19">
    <source>
        <dbReference type="Proteomes" id="UP000027647"/>
    </source>
</evidence>
<evidence type="ECO:0000256" key="10">
    <source>
        <dbReference type="ARBA" id="ARBA00023004"/>
    </source>
</evidence>
<comment type="catalytic activity">
    <reaction evidence="13 14">
        <text>coproporphyrinogen III + 2 S-adenosyl-L-methionine = protoporphyrinogen IX + 2 5'-deoxyadenosine + 2 L-methionine + 2 CO2</text>
        <dbReference type="Rhea" id="RHEA:15425"/>
        <dbReference type="ChEBI" id="CHEBI:16526"/>
        <dbReference type="ChEBI" id="CHEBI:17319"/>
        <dbReference type="ChEBI" id="CHEBI:57307"/>
        <dbReference type="ChEBI" id="CHEBI:57309"/>
        <dbReference type="ChEBI" id="CHEBI:57844"/>
        <dbReference type="ChEBI" id="CHEBI:59789"/>
        <dbReference type="EC" id="1.3.98.3"/>
    </reaction>
</comment>
<dbReference type="Pfam" id="PF04055">
    <property type="entry name" value="Radical_SAM"/>
    <property type="match status" value="1"/>
</dbReference>
<dbReference type="InterPro" id="IPR058240">
    <property type="entry name" value="rSAM_sf"/>
</dbReference>
<name>A0A074M4R1_ERYLO</name>
<keyword evidence="7 14" id="KW-0949">S-adenosyl-L-methionine</keyword>
<feature type="binding site" evidence="15">
    <location>
        <position position="200"/>
    </location>
    <ligand>
        <name>S-adenosyl-L-methionine</name>
        <dbReference type="ChEBI" id="CHEBI:59789"/>
        <label>2</label>
    </ligand>
</feature>
<evidence type="ECO:0000313" key="18">
    <source>
        <dbReference type="EMBL" id="KEO89661.1"/>
    </source>
</evidence>
<dbReference type="eggNOG" id="COG0635">
    <property type="taxonomic scope" value="Bacteria"/>
</dbReference>
<dbReference type="InterPro" id="IPR013785">
    <property type="entry name" value="Aldolase_TIM"/>
</dbReference>
<dbReference type="STRING" id="1044.EH31_10915"/>
<feature type="binding site" evidence="15">
    <location>
        <position position="136"/>
    </location>
    <ligand>
        <name>S-adenosyl-L-methionine</name>
        <dbReference type="ChEBI" id="CHEBI:59789"/>
        <label>1</label>
    </ligand>
</feature>
<organism evidence="18 19">
    <name type="scientific">Erythrobacter longus</name>
    <dbReference type="NCBI Taxonomy" id="1044"/>
    <lineage>
        <taxon>Bacteria</taxon>
        <taxon>Pseudomonadati</taxon>
        <taxon>Pseudomonadota</taxon>
        <taxon>Alphaproteobacteria</taxon>
        <taxon>Sphingomonadales</taxon>
        <taxon>Erythrobacteraceae</taxon>
        <taxon>Erythrobacter/Porphyrobacter group</taxon>
        <taxon>Erythrobacter</taxon>
    </lineage>
</organism>
<comment type="cofactor">
    <cofactor evidence="14 16">
        <name>[4Fe-4S] cluster</name>
        <dbReference type="ChEBI" id="CHEBI:49883"/>
    </cofactor>
    <text evidence="14 16">Binds 1 [4Fe-4S] cluster. The cluster is coordinated with 3 cysteines and an exchangeable S-adenosyl-L-methionine.</text>
</comment>
<dbReference type="GO" id="GO:0051539">
    <property type="term" value="F:4 iron, 4 sulfur cluster binding"/>
    <property type="evidence" value="ECO:0007669"/>
    <property type="project" value="UniProtKB-KW"/>
</dbReference>
<dbReference type="EMBL" id="JMIW01000004">
    <property type="protein sequence ID" value="KEO89661.1"/>
    <property type="molecule type" value="Genomic_DNA"/>
</dbReference>
<accession>A0A074M4R1</accession>
<keyword evidence="12 14" id="KW-0627">Porphyrin biosynthesis</keyword>
<dbReference type="OrthoDB" id="9808022at2"/>
<evidence type="ECO:0000256" key="4">
    <source>
        <dbReference type="ARBA" id="ARBA00011245"/>
    </source>
</evidence>
<evidence type="ECO:0000256" key="6">
    <source>
        <dbReference type="ARBA" id="ARBA00022490"/>
    </source>
</evidence>
<protein>
    <recommendedName>
        <fullName evidence="14">Coproporphyrinogen-III oxidase</fullName>
        <ecNumber evidence="14">1.3.98.3</ecNumber>
    </recommendedName>
</protein>
<evidence type="ECO:0000256" key="5">
    <source>
        <dbReference type="ARBA" id="ARBA00022485"/>
    </source>
</evidence>
<gene>
    <name evidence="18" type="ORF">EH31_10915</name>
</gene>
<feature type="domain" description="Radical SAM core" evidence="17">
    <location>
        <begin position="38"/>
        <end position="268"/>
    </location>
</feature>
<dbReference type="UniPathway" id="UPA00251">
    <property type="reaction ID" value="UER00323"/>
</dbReference>
<comment type="subunit">
    <text evidence="4">Monomer.</text>
</comment>
<keyword evidence="5 14" id="KW-0004">4Fe-4S</keyword>
<feature type="binding site" evidence="16">
    <location>
        <position position="53"/>
    </location>
    <ligand>
        <name>[4Fe-4S] cluster</name>
        <dbReference type="ChEBI" id="CHEBI:49883"/>
        <note>4Fe-4S-S-AdoMet</note>
    </ligand>
</feature>
<comment type="pathway">
    <text evidence="2 14">Porphyrin-containing compound metabolism; protoporphyrin-IX biosynthesis; protoporphyrinogen-IX from coproporphyrinogen-III (AdoMet route): step 1/1.</text>
</comment>
<feature type="binding site" evidence="15">
    <location>
        <position position="175"/>
    </location>
    <ligand>
        <name>S-adenosyl-L-methionine</name>
        <dbReference type="ChEBI" id="CHEBI:59789"/>
        <label>2</label>
    </ligand>
</feature>
<feature type="binding site" evidence="15">
    <location>
        <position position="234"/>
    </location>
    <ligand>
        <name>S-adenosyl-L-methionine</name>
        <dbReference type="ChEBI" id="CHEBI:59789"/>
        <label>2</label>
    </ligand>
</feature>
<evidence type="ECO:0000256" key="14">
    <source>
        <dbReference type="PIRNR" id="PIRNR000167"/>
    </source>
</evidence>
<proteinExistence type="inferred from homology"/>
<evidence type="ECO:0000256" key="12">
    <source>
        <dbReference type="ARBA" id="ARBA00023244"/>
    </source>
</evidence>
<dbReference type="InterPro" id="IPR034505">
    <property type="entry name" value="Coproporphyrinogen-III_oxidase"/>
</dbReference>
<feature type="binding site" evidence="15">
    <location>
        <position position="163"/>
    </location>
    <ligand>
        <name>S-adenosyl-L-methionine</name>
        <dbReference type="ChEBI" id="CHEBI:59789"/>
        <label>2</label>
    </ligand>
</feature>
<evidence type="ECO:0000256" key="7">
    <source>
        <dbReference type="ARBA" id="ARBA00022691"/>
    </source>
</evidence>
<dbReference type="Proteomes" id="UP000027647">
    <property type="component" value="Unassembled WGS sequence"/>
</dbReference>
<keyword evidence="6 14" id="KW-0963">Cytoplasm</keyword>
<keyword evidence="10 14" id="KW-0408">Iron</keyword>
<dbReference type="AlphaFoldDB" id="A0A074M4R1"/>
<evidence type="ECO:0000256" key="3">
    <source>
        <dbReference type="ARBA" id="ARBA00005493"/>
    </source>
</evidence>
<dbReference type="Gene3D" id="3.20.20.70">
    <property type="entry name" value="Aldolase class I"/>
    <property type="match status" value="1"/>
</dbReference>
<evidence type="ECO:0000256" key="16">
    <source>
        <dbReference type="PIRSR" id="PIRSR000167-2"/>
    </source>
</evidence>
<keyword evidence="19" id="KW-1185">Reference proteome</keyword>
<feature type="binding site" evidence="15">
    <location>
        <begin position="59"/>
        <end position="61"/>
    </location>
    <ligand>
        <name>S-adenosyl-L-methionine</name>
        <dbReference type="ChEBI" id="CHEBI:59789"/>
        <label>2</label>
    </ligand>
</feature>
<dbReference type="SFLD" id="SFLDG01065">
    <property type="entry name" value="anaerobic_coproporphyrinogen-I"/>
    <property type="match status" value="1"/>
</dbReference>
<feature type="binding site" evidence="15">
    <location>
        <position position="321"/>
    </location>
    <ligand>
        <name>S-adenosyl-L-methionine</name>
        <dbReference type="ChEBI" id="CHEBI:59789"/>
        <label>1</label>
    </ligand>
</feature>
<keyword evidence="9 14" id="KW-0560">Oxidoreductase</keyword>
<dbReference type="GO" id="GO:0004109">
    <property type="term" value="F:coproporphyrinogen oxidase activity"/>
    <property type="evidence" value="ECO:0007669"/>
    <property type="project" value="InterPro"/>
</dbReference>
<dbReference type="PROSITE" id="PS51918">
    <property type="entry name" value="RADICAL_SAM"/>
    <property type="match status" value="1"/>
</dbReference>
<comment type="caution">
    <text evidence="18">The sequence shown here is derived from an EMBL/GenBank/DDBJ whole genome shotgun (WGS) entry which is preliminary data.</text>
</comment>
<dbReference type="InterPro" id="IPR007197">
    <property type="entry name" value="rSAM"/>
</dbReference>
<dbReference type="GO" id="GO:0005737">
    <property type="term" value="C:cytoplasm"/>
    <property type="evidence" value="ECO:0007669"/>
    <property type="project" value="UniProtKB-SubCell"/>
</dbReference>
<dbReference type="EC" id="1.3.98.3" evidence="14"/>
<evidence type="ECO:0000256" key="13">
    <source>
        <dbReference type="ARBA" id="ARBA00048321"/>
    </source>
</evidence>
<dbReference type="PIRSF" id="PIRSF000167">
    <property type="entry name" value="HemN"/>
    <property type="match status" value="1"/>
</dbReference>
<feature type="binding site" evidence="16">
    <location>
        <position position="60"/>
    </location>
    <ligand>
        <name>[4Fe-4S] cluster</name>
        <dbReference type="ChEBI" id="CHEBI:49883"/>
        <note>4Fe-4S-S-AdoMet</note>
    </ligand>
</feature>
<evidence type="ECO:0000259" key="17">
    <source>
        <dbReference type="PROSITE" id="PS51918"/>
    </source>
</evidence>
<dbReference type="SMART" id="SM00729">
    <property type="entry name" value="Elp3"/>
    <property type="match status" value="1"/>
</dbReference>
<dbReference type="InterPro" id="IPR006638">
    <property type="entry name" value="Elp3/MiaA/NifB-like_rSAM"/>
</dbReference>
<dbReference type="GO" id="GO:0006782">
    <property type="term" value="P:protoporphyrinogen IX biosynthetic process"/>
    <property type="evidence" value="ECO:0007669"/>
    <property type="project" value="UniProtKB-UniPathway"/>
</dbReference>
<dbReference type="NCBIfam" id="TIGR00538">
    <property type="entry name" value="hemN"/>
    <property type="match status" value="1"/>
</dbReference>
<evidence type="ECO:0000256" key="8">
    <source>
        <dbReference type="ARBA" id="ARBA00022723"/>
    </source>
</evidence>
<comment type="subcellular location">
    <subcellularLocation>
        <location evidence="1 14">Cytoplasm</location>
    </subcellularLocation>
</comment>
<keyword evidence="8 14" id="KW-0479">Metal-binding</keyword>
<dbReference type="PANTHER" id="PTHR13932">
    <property type="entry name" value="COPROPORPHYRINIGEN III OXIDASE"/>
    <property type="match status" value="1"/>
</dbReference>
<feature type="binding site" evidence="15">
    <location>
        <position position="104"/>
    </location>
    <ligand>
        <name>S-adenosyl-L-methionine</name>
        <dbReference type="ChEBI" id="CHEBI:59789"/>
        <label>1</label>
    </ligand>
</feature>
<dbReference type="SUPFAM" id="SSF102114">
    <property type="entry name" value="Radical SAM enzymes"/>
    <property type="match status" value="1"/>
</dbReference>
<dbReference type="Gene3D" id="1.10.10.920">
    <property type="match status" value="1"/>
</dbReference>
<evidence type="ECO:0000256" key="9">
    <source>
        <dbReference type="ARBA" id="ARBA00023002"/>
    </source>
</evidence>
<evidence type="ECO:0000256" key="1">
    <source>
        <dbReference type="ARBA" id="ARBA00004496"/>
    </source>
</evidence>
<dbReference type="CDD" id="cd01335">
    <property type="entry name" value="Radical_SAM"/>
    <property type="match status" value="1"/>
</dbReference>
<evidence type="ECO:0000256" key="2">
    <source>
        <dbReference type="ARBA" id="ARBA00004785"/>
    </source>
</evidence>
<comment type="similarity">
    <text evidence="3 14">Belongs to the anaerobic coproporphyrinogen-III oxidase family.</text>
</comment>
<dbReference type="InterPro" id="IPR004558">
    <property type="entry name" value="Coprogen_oxidase_HemN"/>
</dbReference>
<feature type="binding site" evidence="16">
    <location>
        <position position="57"/>
    </location>
    <ligand>
        <name>[4Fe-4S] cluster</name>
        <dbReference type="ChEBI" id="CHEBI:49883"/>
        <note>4Fe-4S-S-AdoMet</note>
    </ligand>
</feature>
<dbReference type="RefSeq" id="WP_034960443.1">
    <property type="nucleotide sequence ID" value="NZ_JMIW01000004.1"/>
</dbReference>
<dbReference type="SFLD" id="SFLDS00029">
    <property type="entry name" value="Radical_SAM"/>
    <property type="match status" value="1"/>
</dbReference>
<keyword evidence="11 14" id="KW-0411">Iron-sulfur</keyword>
<dbReference type="GO" id="GO:0046872">
    <property type="term" value="F:metal ion binding"/>
    <property type="evidence" value="ECO:0007669"/>
    <property type="project" value="UniProtKB-KW"/>
</dbReference>